<dbReference type="Proteomes" id="UP000446768">
    <property type="component" value="Unassembled WGS sequence"/>
</dbReference>
<dbReference type="InterPro" id="IPR003346">
    <property type="entry name" value="Transposase_20"/>
</dbReference>
<dbReference type="AlphaFoldDB" id="A0A7X2LWS5"/>
<feature type="domain" description="Transposase IS116/IS110/IS902 C-terminal" evidence="3">
    <location>
        <begin position="251"/>
        <end position="329"/>
    </location>
</feature>
<organism evidence="4 5">
    <name type="scientific">Pseudoduganella rivuli</name>
    <dbReference type="NCBI Taxonomy" id="2666085"/>
    <lineage>
        <taxon>Bacteria</taxon>
        <taxon>Pseudomonadati</taxon>
        <taxon>Pseudomonadota</taxon>
        <taxon>Betaproteobacteria</taxon>
        <taxon>Burkholderiales</taxon>
        <taxon>Oxalobacteraceae</taxon>
        <taxon>Telluria group</taxon>
        <taxon>Pseudoduganella</taxon>
    </lineage>
</organism>
<proteinExistence type="predicted"/>
<evidence type="ECO:0000259" key="3">
    <source>
        <dbReference type="Pfam" id="PF02371"/>
    </source>
</evidence>
<dbReference type="PANTHER" id="PTHR33055">
    <property type="entry name" value="TRANSPOSASE FOR INSERTION SEQUENCE ELEMENT IS1111A"/>
    <property type="match status" value="1"/>
</dbReference>
<dbReference type="InterPro" id="IPR047650">
    <property type="entry name" value="Transpos_IS110"/>
</dbReference>
<evidence type="ECO:0000259" key="2">
    <source>
        <dbReference type="Pfam" id="PF01548"/>
    </source>
</evidence>
<evidence type="ECO:0000256" key="1">
    <source>
        <dbReference type="SAM" id="Coils"/>
    </source>
</evidence>
<dbReference type="GO" id="GO:0004803">
    <property type="term" value="F:transposase activity"/>
    <property type="evidence" value="ECO:0007669"/>
    <property type="project" value="InterPro"/>
</dbReference>
<reference evidence="4 5" key="1">
    <citation type="submission" date="2019-11" db="EMBL/GenBank/DDBJ databases">
        <title>Novel species isolated from a subtropical stream in China.</title>
        <authorList>
            <person name="Lu H."/>
        </authorList>
    </citation>
    <scope>NUCLEOTIDE SEQUENCE [LARGE SCALE GENOMIC DNA]</scope>
    <source>
        <strain evidence="4 5">FT92W</strain>
    </source>
</reference>
<keyword evidence="1" id="KW-0175">Coiled coil</keyword>
<dbReference type="PANTHER" id="PTHR33055:SF3">
    <property type="entry name" value="PUTATIVE TRANSPOSASE FOR IS117-RELATED"/>
    <property type="match status" value="1"/>
</dbReference>
<dbReference type="GO" id="GO:0006313">
    <property type="term" value="P:DNA transposition"/>
    <property type="evidence" value="ECO:0007669"/>
    <property type="project" value="InterPro"/>
</dbReference>
<sequence length="382" mass="43658">MQTAQTHFTSIELILAVALELASNSWKVAIQDGQRAKASVHTVSAKEPLERLLQVLDAVSRMREKWGLPENIRIVFMYEAGQDGFWIARALTDRGFEAHVVNPSGIPVEKQAKRAKTDRLDAIMLVERLRSWLRGELSKMHMVHIPSPEAEAQRHLIRDRGELQKEINQHLDRIRKLLRTQGTWLQVNDSELEKLVTNQVRCYDGALLPAEMLSRFQREVERLKLARRQFDELNETIEQQLPEPVRERIATLQRLKAVGPVSARRLVLELFWRHFQNRKQVGACVGLCPMPYDSGKSKQDQGISKAGAAKVRALLIELAWGWLRHQPQSELATWFKHRTLGTGQNKRMRRVAIVAVARKLTIALWQYLEHGAIPAGAMLKAG</sequence>
<dbReference type="GO" id="GO:0003677">
    <property type="term" value="F:DNA binding"/>
    <property type="evidence" value="ECO:0007669"/>
    <property type="project" value="InterPro"/>
</dbReference>
<evidence type="ECO:0000313" key="5">
    <source>
        <dbReference type="Proteomes" id="UP000446768"/>
    </source>
</evidence>
<evidence type="ECO:0000313" key="4">
    <source>
        <dbReference type="EMBL" id="MRV76861.1"/>
    </source>
</evidence>
<dbReference type="Pfam" id="PF01548">
    <property type="entry name" value="DEDD_Tnp_IS110"/>
    <property type="match status" value="1"/>
</dbReference>
<dbReference type="NCBIfam" id="NF033542">
    <property type="entry name" value="transpos_IS110"/>
    <property type="match status" value="1"/>
</dbReference>
<dbReference type="Pfam" id="PF02371">
    <property type="entry name" value="Transposase_20"/>
    <property type="match status" value="1"/>
</dbReference>
<dbReference type="RefSeq" id="WP_154382788.1">
    <property type="nucleotide sequence ID" value="NZ_WKJJ01000055.1"/>
</dbReference>
<feature type="coiled-coil region" evidence="1">
    <location>
        <begin position="213"/>
        <end position="240"/>
    </location>
</feature>
<protein>
    <submittedName>
        <fullName evidence="4">IS110 family transposase</fullName>
    </submittedName>
</protein>
<comment type="caution">
    <text evidence="4">The sequence shown here is derived from an EMBL/GenBank/DDBJ whole genome shotgun (WGS) entry which is preliminary data.</text>
</comment>
<name>A0A7X2LWS5_9BURK</name>
<dbReference type="EMBL" id="WKJJ01000055">
    <property type="protein sequence ID" value="MRV76861.1"/>
    <property type="molecule type" value="Genomic_DNA"/>
</dbReference>
<keyword evidence="5" id="KW-1185">Reference proteome</keyword>
<feature type="domain" description="Transposase IS110-like N-terminal" evidence="2">
    <location>
        <begin position="25"/>
        <end position="179"/>
    </location>
</feature>
<gene>
    <name evidence="4" type="ORF">GJ700_34640</name>
</gene>
<accession>A0A7X2LWS5</accession>
<dbReference type="InterPro" id="IPR002525">
    <property type="entry name" value="Transp_IS110-like_N"/>
</dbReference>